<dbReference type="KEGG" id="ggr:HKW67_01580"/>
<accession>A0A6M4IMR3</accession>
<name>A0A6M4IMR3_9BACT</name>
<keyword evidence="1" id="KW-0732">Signal</keyword>
<proteinExistence type="predicted"/>
<keyword evidence="3" id="KW-1185">Reference proteome</keyword>
<reference evidence="2 3" key="1">
    <citation type="submission" date="2020-05" db="EMBL/GenBank/DDBJ databases">
        <title>Complete genome sequence of Gemmatimonas greenlandica TET16.</title>
        <authorList>
            <person name="Zeng Y."/>
        </authorList>
    </citation>
    <scope>NUCLEOTIDE SEQUENCE [LARGE SCALE GENOMIC DNA]</scope>
    <source>
        <strain evidence="2 3">TET16</strain>
    </source>
</reference>
<gene>
    <name evidence="2" type="ORF">HKW67_01580</name>
</gene>
<feature type="chain" id="PRO_5026991173" evidence="1">
    <location>
        <begin position="31"/>
        <end position="317"/>
    </location>
</feature>
<dbReference type="RefSeq" id="WP_171223728.1">
    <property type="nucleotide sequence ID" value="NZ_CP053085.1"/>
</dbReference>
<dbReference type="Proteomes" id="UP000500938">
    <property type="component" value="Chromosome"/>
</dbReference>
<evidence type="ECO:0000313" key="2">
    <source>
        <dbReference type="EMBL" id="QJR34302.1"/>
    </source>
</evidence>
<protein>
    <submittedName>
        <fullName evidence="2">Uncharacterized protein</fullName>
    </submittedName>
</protein>
<evidence type="ECO:0000313" key="3">
    <source>
        <dbReference type="Proteomes" id="UP000500938"/>
    </source>
</evidence>
<dbReference type="EMBL" id="CP053085">
    <property type="protein sequence ID" value="QJR34302.1"/>
    <property type="molecule type" value="Genomic_DNA"/>
</dbReference>
<dbReference type="AlphaFoldDB" id="A0A6M4IMR3"/>
<organism evidence="2 3">
    <name type="scientific">Gemmatimonas groenlandica</name>
    <dbReference type="NCBI Taxonomy" id="2732249"/>
    <lineage>
        <taxon>Bacteria</taxon>
        <taxon>Pseudomonadati</taxon>
        <taxon>Gemmatimonadota</taxon>
        <taxon>Gemmatimonadia</taxon>
        <taxon>Gemmatimonadales</taxon>
        <taxon>Gemmatimonadaceae</taxon>
        <taxon>Gemmatimonas</taxon>
    </lineage>
</organism>
<evidence type="ECO:0000256" key="1">
    <source>
        <dbReference type="SAM" id="SignalP"/>
    </source>
</evidence>
<feature type="signal peptide" evidence="1">
    <location>
        <begin position="1"/>
        <end position="30"/>
    </location>
</feature>
<sequence>MRMLLLSRQFPLFAAVLALAPAWSALSAQAVAPKFAWPAGTSADLVTRTVAKSNVPGQPDSTVTVTRSRLAVARHAEGLQVQTGPGTVESGPTTGPSGISSAAMAAMRSTYIVSTSGVFLRLDDTLATKQQMEALLAPLLQQLASAPPATIAAVRKSMSIQSIAATVALGWETTNADFTARSWAVGDTLVRMSDLPFPGADGLTFQARRVVRYEGTADCPADSQLSACWKFGTKLVITRETMKPAMLAMLKQMGIADESMLDNVPVPETTSLTTMLVESRTLRPAESVTDVSVNMQSPLTGAIETRSTTRASYRWSK</sequence>